<dbReference type="Gene3D" id="2.30.29.30">
    <property type="entry name" value="Pleckstrin-homology domain (PH domain)/Phosphotyrosine-binding domain (PTB)"/>
    <property type="match status" value="1"/>
</dbReference>
<dbReference type="InterPro" id="IPR039034">
    <property type="entry name" value="INPP4"/>
</dbReference>
<dbReference type="RefSeq" id="XP_022108044.1">
    <property type="nucleotide sequence ID" value="XM_022252352.1"/>
</dbReference>
<dbReference type="GO" id="GO:0005737">
    <property type="term" value="C:cytoplasm"/>
    <property type="evidence" value="ECO:0007669"/>
    <property type="project" value="TreeGrafter"/>
</dbReference>
<feature type="region of interest" description="Disordered" evidence="6">
    <location>
        <begin position="320"/>
        <end position="340"/>
    </location>
</feature>
<gene>
    <name evidence="10 11 12 13 14 15 16 17" type="primary">LOC110988633</name>
</gene>
<dbReference type="AlphaFoldDB" id="A0A8B7ZTA3"/>
<evidence type="ECO:0000313" key="16">
    <source>
        <dbReference type="RefSeq" id="XP_022108047.1"/>
    </source>
</evidence>
<keyword evidence="9" id="KW-1185">Reference proteome</keyword>
<dbReference type="InterPro" id="IPR011993">
    <property type="entry name" value="PH-like_dom_sf"/>
</dbReference>
<dbReference type="SUPFAM" id="SSF49562">
    <property type="entry name" value="C2 domain (Calcium/lipid-binding domain, CaLB)"/>
    <property type="match status" value="1"/>
</dbReference>
<reference evidence="10 11" key="1">
    <citation type="submission" date="2025-04" db="UniProtKB">
        <authorList>
            <consortium name="RefSeq"/>
        </authorList>
    </citation>
    <scope>IDENTIFICATION</scope>
</reference>
<evidence type="ECO:0000313" key="10">
    <source>
        <dbReference type="RefSeq" id="XP_022108041.1"/>
    </source>
</evidence>
<dbReference type="RefSeq" id="XP_022108043.1">
    <property type="nucleotide sequence ID" value="XM_022252351.1"/>
</dbReference>
<dbReference type="Pfam" id="PF00168">
    <property type="entry name" value="C2"/>
    <property type="match status" value="1"/>
</dbReference>
<comment type="pathway">
    <text evidence="1">Signal transduction; phosphatidylinositol signaling pathway.</text>
</comment>
<dbReference type="SUPFAM" id="SSF50729">
    <property type="entry name" value="PH domain-like"/>
    <property type="match status" value="1"/>
</dbReference>
<feature type="region of interest" description="Disordered" evidence="6">
    <location>
        <begin position="671"/>
        <end position="696"/>
    </location>
</feature>
<dbReference type="RefSeq" id="XP_022108047.1">
    <property type="nucleotide sequence ID" value="XM_022252355.1"/>
</dbReference>
<keyword evidence="5" id="KW-0443">Lipid metabolism</keyword>
<feature type="region of interest" description="Disordered" evidence="6">
    <location>
        <begin position="613"/>
        <end position="657"/>
    </location>
</feature>
<evidence type="ECO:0000256" key="2">
    <source>
        <dbReference type="ARBA" id="ARBA00006306"/>
    </source>
</evidence>
<evidence type="ECO:0000313" key="13">
    <source>
        <dbReference type="RefSeq" id="XP_022108044.1"/>
    </source>
</evidence>
<dbReference type="PROSITE" id="PS50004">
    <property type="entry name" value="C2"/>
    <property type="match status" value="1"/>
</dbReference>
<evidence type="ECO:0000313" key="15">
    <source>
        <dbReference type="RefSeq" id="XP_022108046.1"/>
    </source>
</evidence>
<evidence type="ECO:0000313" key="11">
    <source>
        <dbReference type="RefSeq" id="XP_022108042.1"/>
    </source>
</evidence>
<dbReference type="GO" id="GO:0016316">
    <property type="term" value="F:phosphatidylinositol-3,4-bisphosphate 4-phosphatase activity"/>
    <property type="evidence" value="ECO:0007669"/>
    <property type="project" value="UniProtKB-EC"/>
</dbReference>
<accession>A0A8B7ZTA3</accession>
<evidence type="ECO:0000256" key="3">
    <source>
        <dbReference type="ARBA" id="ARBA00013037"/>
    </source>
</evidence>
<feature type="compositionally biased region" description="Low complexity" evidence="6">
    <location>
        <begin position="678"/>
        <end position="696"/>
    </location>
</feature>
<keyword evidence="4" id="KW-0378">Hydrolase</keyword>
<dbReference type="InterPro" id="IPR000008">
    <property type="entry name" value="C2_dom"/>
</dbReference>
<evidence type="ECO:0000256" key="1">
    <source>
        <dbReference type="ARBA" id="ARBA00004847"/>
    </source>
</evidence>
<dbReference type="Pfam" id="PF00169">
    <property type="entry name" value="PH"/>
    <property type="match status" value="1"/>
</dbReference>
<dbReference type="Gene3D" id="2.60.40.150">
    <property type="entry name" value="C2 domain"/>
    <property type="match status" value="1"/>
</dbReference>
<evidence type="ECO:0000256" key="6">
    <source>
        <dbReference type="SAM" id="MobiDB-lite"/>
    </source>
</evidence>
<dbReference type="PANTHER" id="PTHR12187:SF11">
    <property type="entry name" value="PHOSPHATIDYLINOSITOL-3,4-BISPHOSPHATE 4-PHOSPHATASE"/>
    <property type="match status" value="1"/>
</dbReference>
<dbReference type="UniPathway" id="UPA00944"/>
<evidence type="ECO:0000256" key="4">
    <source>
        <dbReference type="ARBA" id="ARBA00022801"/>
    </source>
</evidence>
<dbReference type="InterPro" id="IPR035892">
    <property type="entry name" value="C2_domain_sf"/>
</dbReference>
<dbReference type="Proteomes" id="UP000694845">
    <property type="component" value="Unplaced"/>
</dbReference>
<dbReference type="EC" id="3.1.3.66" evidence="3"/>
<dbReference type="RefSeq" id="XP_022108042.1">
    <property type="nucleotide sequence ID" value="XM_022252350.1"/>
</dbReference>
<feature type="domain" description="C2" evidence="8">
    <location>
        <begin position="152"/>
        <end position="286"/>
    </location>
</feature>
<dbReference type="PROSITE" id="PS50003">
    <property type="entry name" value="PH_DOMAIN"/>
    <property type="match status" value="1"/>
</dbReference>
<dbReference type="PANTHER" id="PTHR12187">
    <property type="entry name" value="AGAP000124-PA"/>
    <property type="match status" value="1"/>
</dbReference>
<evidence type="ECO:0000313" key="9">
    <source>
        <dbReference type="Proteomes" id="UP000694845"/>
    </source>
</evidence>
<evidence type="ECO:0000313" key="17">
    <source>
        <dbReference type="RefSeq" id="XP_022108048.1"/>
    </source>
</evidence>
<evidence type="ECO:0000256" key="5">
    <source>
        <dbReference type="ARBA" id="ARBA00023098"/>
    </source>
</evidence>
<feature type="compositionally biased region" description="Low complexity" evidence="6">
    <location>
        <begin position="641"/>
        <end position="657"/>
    </location>
</feature>
<dbReference type="RefSeq" id="XP_022108046.1">
    <property type="nucleotide sequence ID" value="XM_022252354.1"/>
</dbReference>
<dbReference type="RefSeq" id="XP_022108045.1">
    <property type="nucleotide sequence ID" value="XM_022252353.1"/>
</dbReference>
<dbReference type="InterPro" id="IPR001849">
    <property type="entry name" value="PH_domain"/>
</dbReference>
<evidence type="ECO:0000313" key="12">
    <source>
        <dbReference type="RefSeq" id="XP_022108043.1"/>
    </source>
</evidence>
<dbReference type="SMART" id="SM00233">
    <property type="entry name" value="PH"/>
    <property type="match status" value="1"/>
</dbReference>
<dbReference type="RefSeq" id="XP_022108048.1">
    <property type="nucleotide sequence ID" value="XM_022252356.1"/>
</dbReference>
<dbReference type="KEGG" id="aplc:110988633"/>
<dbReference type="GeneID" id="110988633"/>
<organism evidence="9 14">
    <name type="scientific">Acanthaster planci</name>
    <name type="common">Crown-of-thorns starfish</name>
    <dbReference type="NCBI Taxonomy" id="133434"/>
    <lineage>
        <taxon>Eukaryota</taxon>
        <taxon>Metazoa</taxon>
        <taxon>Echinodermata</taxon>
        <taxon>Eleutherozoa</taxon>
        <taxon>Asterozoa</taxon>
        <taxon>Asteroidea</taxon>
        <taxon>Valvatacea</taxon>
        <taxon>Valvatida</taxon>
        <taxon>Acanthasteridae</taxon>
        <taxon>Acanthaster</taxon>
    </lineage>
</organism>
<dbReference type="OrthoDB" id="159395at2759"/>
<evidence type="ECO:0000259" key="8">
    <source>
        <dbReference type="PROSITE" id="PS50004"/>
    </source>
</evidence>
<sequence>MLKGGRSMRLNWRELMIIAVQPAKFFSKEGPLYMKIVPSGWRKKGEIYSERWCRLRGNLLFYFKGRDLLSEPQGVVVLEQCFIKEEYGEIQSFAFCVEYIGEEHNQFFAAHSAELRDEWVALLQSASYENLRSQLQSLRLQLMARTGQDPIDEERHGVMGQTDPGDSVSEPILEMSVSCTDLPKNSFGEAPSTFVSVSCVTPPDTRWSKSGQTEIISRSCSPFFLTTISFETTRNISVITRLRANVYEVQDRNMHTERRIFKVSPIGQVICSFRDIVTSPDNKLVRDIIGADGTPIGGKITVLLWELDDAEDKPQAVIKRDNPSNHVYPSHAPKSGYSASATSRYPNGGMMRNRAHSLARSAYLKSLCCNPCNKTYRFPNSDGTSMVQVQETMMESRLNFYIPQQIIKIYLQEEKRKLEELNMFEELSHEWERVRSAVMTEHVTMIARYNESLEFLSKQTKGPQFKKSTAKSDKLLEFVPINLHLQRLRVEESGCRESLYDMITVGAPAAHSLKFRHGGLKRMLQHYTEEQSRSSTKNLSLQAAKTLSQISDLKNSIDWLASDVLSAARHVSLESMRNKTAALNEKVTELLNVINENFMEEAFNSYRNASFRGSPVKTPHGSSSGGSSSANSNDKSTTKGSSSPCDSGNSSSRTSGISDELQLTLHSNRFSSASSMGSTSNHQHQQHSQVSSSSCSSRSPYEDWEWDGMSFVKSPGANIVGCSGGVTSCETNSRCGGGKMLSSWTSMMIKNLSEYMNVIRQVVEILPHTASPKERVGAVESSIKHLKECISQVQEQAKYSIAFLRMQEEHSNLSFLQSLQCRRDIVFSQALTALVTGMMIKFRENIFNKVFMSQMSSLGILAHFEGLISTHGDEMGMLEDFAVGIHDLGGVTFKIVKTSTTDADTMPVLTGTRSSVVVIIPVLPSMTDAIPEELLSGQPIKVYPALFNIGVNEEQTMAEIFGDTSLQDTINQDSLQKLDNYYSRLVHMIPQKDWRETRSSVSLDVLMSSLRHHISTKKNKNVEILHISSQLARRLDGIRFTSCKSAKDRTAMSVTLEECMILQDEHQLHSQMFTHLLDTMRSEGTRRDNTRKNVGSPKYAFNKMQLRAFPKLYRPPEGTYGKTVAT</sequence>
<comment type="similarity">
    <text evidence="2">Belongs to the inositol 3,4-bisphosphate 4-phosphatase family.</text>
</comment>
<feature type="domain" description="PH" evidence="7">
    <location>
        <begin position="35"/>
        <end position="128"/>
    </location>
</feature>
<protein>
    <recommendedName>
        <fullName evidence="3">phosphatidylinositol-3,4-bisphosphate 4-phosphatase</fullName>
        <ecNumber evidence="3">3.1.3.66</ecNumber>
    </recommendedName>
</protein>
<evidence type="ECO:0000259" key="7">
    <source>
        <dbReference type="PROSITE" id="PS50003"/>
    </source>
</evidence>
<name>A0A8B7ZTA3_ACAPL</name>
<evidence type="ECO:0000313" key="14">
    <source>
        <dbReference type="RefSeq" id="XP_022108045.1"/>
    </source>
</evidence>
<dbReference type="RefSeq" id="XP_022108041.1">
    <property type="nucleotide sequence ID" value="XM_022252349.1"/>
</dbReference>
<feature type="compositionally biased region" description="Polar residues" evidence="6">
    <location>
        <begin position="630"/>
        <end position="640"/>
    </location>
</feature>
<proteinExistence type="inferred from homology"/>